<keyword evidence="3 5" id="KW-1133">Transmembrane helix</keyword>
<feature type="transmembrane region" description="Helical" evidence="5">
    <location>
        <begin position="26"/>
        <end position="48"/>
    </location>
</feature>
<name>A0A8J7YN02_9EURY</name>
<accession>A0A8J7YN02</accession>
<keyword evidence="2 5" id="KW-0812">Transmembrane</keyword>
<evidence type="ECO:0000256" key="5">
    <source>
        <dbReference type="SAM" id="Phobius"/>
    </source>
</evidence>
<feature type="transmembrane region" description="Helical" evidence="5">
    <location>
        <begin position="103"/>
        <end position="124"/>
    </location>
</feature>
<feature type="transmembrane region" description="Helical" evidence="5">
    <location>
        <begin position="144"/>
        <end position="167"/>
    </location>
</feature>
<reference evidence="7" key="1">
    <citation type="submission" date="2021-06" db="EMBL/GenBank/DDBJ databases">
        <title>Halomicroarcula sp. F24A a new haloarchaeum isolated from saline soil.</title>
        <authorList>
            <person name="Duran-Viseras A."/>
            <person name="Sanchez-Porro C."/>
            <person name="Ventosa A."/>
        </authorList>
    </citation>
    <scope>NUCLEOTIDE SEQUENCE</scope>
    <source>
        <strain evidence="7">F24A</strain>
    </source>
</reference>
<comment type="caution">
    <text evidence="7">The sequence shown here is derived from an EMBL/GenBank/DDBJ whole genome shotgun (WGS) entry which is preliminary data.</text>
</comment>
<comment type="subcellular location">
    <subcellularLocation>
        <location evidence="1">Membrane</location>
        <topology evidence="1">Multi-pass membrane protein</topology>
    </subcellularLocation>
</comment>
<sequence>MPSTPLFAPDEFFSSDEFSAQRSPSLAGAAIILILTNVVAVASGVPYADQFPSEFTPEGLVFVFLIAGLIGGAALWTVLTVAVYLLTAIVGGTGSIARTAANIGWASLPLLLRHTILALTIWVLTLTGDAPPIAMTQMQPPSPLFLFNLLTGVIAYVWLGYLFTYAIRDARNLDIRRSAGVAGIVIMIPLLNTALSLFGVF</sequence>
<dbReference type="InterPro" id="IPR006977">
    <property type="entry name" value="Yip1_dom"/>
</dbReference>
<proteinExistence type="predicted"/>
<dbReference type="Proteomes" id="UP000783863">
    <property type="component" value="Unassembled WGS sequence"/>
</dbReference>
<dbReference type="Pfam" id="PF04893">
    <property type="entry name" value="Yip1"/>
    <property type="match status" value="1"/>
</dbReference>
<feature type="domain" description="Yip1" evidence="6">
    <location>
        <begin position="6"/>
        <end position="190"/>
    </location>
</feature>
<evidence type="ECO:0000256" key="2">
    <source>
        <dbReference type="ARBA" id="ARBA00022692"/>
    </source>
</evidence>
<dbReference type="EMBL" id="RKLQ01000005">
    <property type="protein sequence ID" value="MBX0305764.1"/>
    <property type="molecule type" value="Genomic_DNA"/>
</dbReference>
<evidence type="ECO:0000256" key="3">
    <source>
        <dbReference type="ARBA" id="ARBA00022989"/>
    </source>
</evidence>
<keyword evidence="8" id="KW-1185">Reference proteome</keyword>
<evidence type="ECO:0000259" key="6">
    <source>
        <dbReference type="Pfam" id="PF04893"/>
    </source>
</evidence>
<keyword evidence="4 5" id="KW-0472">Membrane</keyword>
<evidence type="ECO:0000256" key="1">
    <source>
        <dbReference type="ARBA" id="ARBA00004141"/>
    </source>
</evidence>
<dbReference type="GO" id="GO:0016020">
    <property type="term" value="C:membrane"/>
    <property type="evidence" value="ECO:0007669"/>
    <property type="project" value="UniProtKB-SubCell"/>
</dbReference>
<gene>
    <name evidence="7" type="ORF">EGD98_19155</name>
</gene>
<dbReference type="RefSeq" id="WP_220589957.1">
    <property type="nucleotide sequence ID" value="NZ_RKLQ01000005.1"/>
</dbReference>
<evidence type="ECO:0000313" key="8">
    <source>
        <dbReference type="Proteomes" id="UP000783863"/>
    </source>
</evidence>
<dbReference type="AlphaFoldDB" id="A0A8J7YN02"/>
<evidence type="ECO:0000256" key="4">
    <source>
        <dbReference type="ARBA" id="ARBA00023136"/>
    </source>
</evidence>
<protein>
    <submittedName>
        <fullName evidence="7">YIP1 family protein</fullName>
    </submittedName>
</protein>
<evidence type="ECO:0000313" key="7">
    <source>
        <dbReference type="EMBL" id="MBX0305764.1"/>
    </source>
</evidence>
<feature type="transmembrane region" description="Helical" evidence="5">
    <location>
        <begin position="60"/>
        <end position="91"/>
    </location>
</feature>
<organism evidence="7 8">
    <name type="scientific">Haloarcula salinisoli</name>
    <dbReference type="NCBI Taxonomy" id="2487746"/>
    <lineage>
        <taxon>Archaea</taxon>
        <taxon>Methanobacteriati</taxon>
        <taxon>Methanobacteriota</taxon>
        <taxon>Stenosarchaea group</taxon>
        <taxon>Halobacteria</taxon>
        <taxon>Halobacteriales</taxon>
        <taxon>Haloarculaceae</taxon>
        <taxon>Haloarcula</taxon>
    </lineage>
</organism>
<feature type="transmembrane region" description="Helical" evidence="5">
    <location>
        <begin position="179"/>
        <end position="200"/>
    </location>
</feature>